<name>R0LZ24_ANAPL</name>
<organism evidence="1 2">
    <name type="scientific">Anas platyrhynchos</name>
    <name type="common">Mallard</name>
    <name type="synonym">Anas boschas</name>
    <dbReference type="NCBI Taxonomy" id="8839"/>
    <lineage>
        <taxon>Eukaryota</taxon>
        <taxon>Metazoa</taxon>
        <taxon>Chordata</taxon>
        <taxon>Craniata</taxon>
        <taxon>Vertebrata</taxon>
        <taxon>Euteleostomi</taxon>
        <taxon>Archelosauria</taxon>
        <taxon>Archosauria</taxon>
        <taxon>Dinosauria</taxon>
        <taxon>Saurischia</taxon>
        <taxon>Theropoda</taxon>
        <taxon>Coelurosauria</taxon>
        <taxon>Aves</taxon>
        <taxon>Neognathae</taxon>
        <taxon>Galloanserae</taxon>
        <taxon>Anseriformes</taxon>
        <taxon>Anatidae</taxon>
        <taxon>Anatinae</taxon>
        <taxon>Anas</taxon>
    </lineage>
</organism>
<dbReference type="EMBL" id="KB742557">
    <property type="protein sequence ID" value="EOB07090.1"/>
    <property type="molecule type" value="Genomic_DNA"/>
</dbReference>
<dbReference type="Proteomes" id="UP000296049">
    <property type="component" value="Unassembled WGS sequence"/>
</dbReference>
<evidence type="ECO:0000313" key="2">
    <source>
        <dbReference type="Proteomes" id="UP000296049"/>
    </source>
</evidence>
<protein>
    <submittedName>
        <fullName evidence="1">Uncharacterized protein</fullName>
    </submittedName>
</protein>
<evidence type="ECO:0000313" key="1">
    <source>
        <dbReference type="EMBL" id="EOB07090.1"/>
    </source>
</evidence>
<sequence>MQRTQVDYSYQKKQQNKLCISDTDVRVRTPADKWEDKAERLARPLGIQAPKDRLIPMDGHRVRGTAELQLCEAESTIRTSHSQSGKKKQLCQASCLPRKANGAYLNLKAFSQQTYQHERRNVGESKNVCMCQRGGTEKERMSRSSATVVGAYPPVQSVGFVWEWYKMHIFGEVHVILKSTEKTRVLKLSKVPQNDNPPAKYLVTSGGYGLLSLPHTGFNICAVTRWAGSPSWSQQNIELFVQDTSKLKSSSKLYGLYI</sequence>
<keyword evidence="2" id="KW-1185">Reference proteome</keyword>
<accession>R0LZ24</accession>
<gene>
    <name evidence="1" type="ORF">Anapl_18146</name>
</gene>
<proteinExistence type="predicted"/>
<dbReference type="AlphaFoldDB" id="R0LZ24"/>
<reference evidence="2" key="1">
    <citation type="journal article" date="2013" name="Nat. Genet.">
        <title>The duck genome and transcriptome provide insight into an avian influenza virus reservoir species.</title>
        <authorList>
            <person name="Huang Y."/>
            <person name="Li Y."/>
            <person name="Burt D.W."/>
            <person name="Chen H."/>
            <person name="Zhang Y."/>
            <person name="Qian W."/>
            <person name="Kim H."/>
            <person name="Gan S."/>
            <person name="Zhao Y."/>
            <person name="Li J."/>
            <person name="Yi K."/>
            <person name="Feng H."/>
            <person name="Zhu P."/>
            <person name="Li B."/>
            <person name="Liu Q."/>
            <person name="Fairley S."/>
            <person name="Magor K.E."/>
            <person name="Du Z."/>
            <person name="Hu X."/>
            <person name="Goodman L."/>
            <person name="Tafer H."/>
            <person name="Vignal A."/>
            <person name="Lee T."/>
            <person name="Kim K.W."/>
            <person name="Sheng Z."/>
            <person name="An Y."/>
            <person name="Searle S."/>
            <person name="Herrero J."/>
            <person name="Groenen M.A."/>
            <person name="Crooijmans R.P."/>
            <person name="Faraut T."/>
            <person name="Cai Q."/>
            <person name="Webster R.G."/>
            <person name="Aldridge J.R."/>
            <person name="Warren W.C."/>
            <person name="Bartschat S."/>
            <person name="Kehr S."/>
            <person name="Marz M."/>
            <person name="Stadler P.F."/>
            <person name="Smith J."/>
            <person name="Kraus R.H."/>
            <person name="Zhao Y."/>
            <person name="Ren L."/>
            <person name="Fei J."/>
            <person name="Morisson M."/>
            <person name="Kaiser P."/>
            <person name="Griffin D.K."/>
            <person name="Rao M."/>
            <person name="Pitel F."/>
            <person name="Wang J."/>
            <person name="Li N."/>
        </authorList>
    </citation>
    <scope>NUCLEOTIDE SEQUENCE [LARGE SCALE GENOMIC DNA]</scope>
</reference>